<name>A0A9N9RLJ5_9DIPT</name>
<reference evidence="1" key="1">
    <citation type="submission" date="2022-01" db="EMBL/GenBank/DDBJ databases">
        <authorList>
            <person name="King R."/>
        </authorList>
    </citation>
    <scope>NUCLEOTIDE SEQUENCE</scope>
</reference>
<evidence type="ECO:0000313" key="2">
    <source>
        <dbReference type="Proteomes" id="UP001153620"/>
    </source>
</evidence>
<dbReference type="OrthoDB" id="10665728at2759"/>
<dbReference type="EMBL" id="OU895877">
    <property type="protein sequence ID" value="CAG9798490.1"/>
    <property type="molecule type" value="Genomic_DNA"/>
</dbReference>
<accession>A0A9N9RLJ5</accession>
<proteinExistence type="predicted"/>
<protein>
    <submittedName>
        <fullName evidence="1">Uncharacterized protein</fullName>
    </submittedName>
</protein>
<reference evidence="1" key="2">
    <citation type="submission" date="2022-10" db="EMBL/GenBank/DDBJ databases">
        <authorList>
            <consortium name="ENA_rothamsted_submissions"/>
            <consortium name="culmorum"/>
            <person name="King R."/>
        </authorList>
    </citation>
    <scope>NUCLEOTIDE SEQUENCE</scope>
</reference>
<keyword evidence="2" id="KW-1185">Reference proteome</keyword>
<organism evidence="1 2">
    <name type="scientific">Chironomus riparius</name>
    <dbReference type="NCBI Taxonomy" id="315576"/>
    <lineage>
        <taxon>Eukaryota</taxon>
        <taxon>Metazoa</taxon>
        <taxon>Ecdysozoa</taxon>
        <taxon>Arthropoda</taxon>
        <taxon>Hexapoda</taxon>
        <taxon>Insecta</taxon>
        <taxon>Pterygota</taxon>
        <taxon>Neoptera</taxon>
        <taxon>Endopterygota</taxon>
        <taxon>Diptera</taxon>
        <taxon>Nematocera</taxon>
        <taxon>Chironomoidea</taxon>
        <taxon>Chironomidae</taxon>
        <taxon>Chironominae</taxon>
        <taxon>Chironomus</taxon>
    </lineage>
</organism>
<dbReference type="Proteomes" id="UP001153620">
    <property type="component" value="Chromosome 1"/>
</dbReference>
<evidence type="ECO:0000313" key="1">
    <source>
        <dbReference type="EMBL" id="CAG9798490.1"/>
    </source>
</evidence>
<sequence length="442" mass="51776">MDFISSQQTRILDDFFEQTRSLIELGFAYSAAHESYLKKLDCHHQKIKMIKNNQRANPMIGNCYDRMLMHEYIHYIFILIRAGLNYVKNNPKYLDKVDQVQRVLNEHGEFIRNSKAQFPSAAYFEQSNGRDTVSHSTPKRGPVNEILLNQTYVKPHPNLINQNPVKQQPNTVRHHPNPIPIKQQPNTFRHHPNLVKQQPNTFSHQPNPVKPYSVNQHPNLIQQHPNPVRARTFPARHSPSTDDNNAFKDIYDHMNNLSIKIDEIRNKTYNLDKMHSTSRSSSDCLKKFDNEISKQLLELQSKKKIRMKQREKANKVEQTMPKQNLNNMFDPVIRDEDGDIKDSFFEYPSEVIVNNETFIKQQQPPKIGRIERNIVIPIQVDENQKYPKIKPYAYFEEANDGSMRINVHLEFDEKVLCNDKLVNQIKVLGTCKTFSNPTLRKL</sequence>
<gene>
    <name evidence="1" type="ORF">CHIRRI_LOCUS1472</name>
</gene>
<dbReference type="AlphaFoldDB" id="A0A9N9RLJ5"/>